<dbReference type="AlphaFoldDB" id="A0A212K828"/>
<name>A0A212K828_9PROT</name>
<accession>A0A212K828</accession>
<organism evidence="1">
    <name type="scientific">uncultured Alphaproteobacteria bacterium</name>
    <dbReference type="NCBI Taxonomy" id="91750"/>
    <lineage>
        <taxon>Bacteria</taxon>
        <taxon>Pseudomonadati</taxon>
        <taxon>Pseudomonadota</taxon>
        <taxon>Alphaproteobacteria</taxon>
        <taxon>environmental samples</taxon>
    </lineage>
</organism>
<protein>
    <submittedName>
        <fullName evidence="1">Uncharacterized protein</fullName>
    </submittedName>
</protein>
<sequence length="30" mass="3386">MGVMFACANVKYQNKLDSDPHNKLLQLFCG</sequence>
<evidence type="ECO:0000313" key="1">
    <source>
        <dbReference type="EMBL" id="SBW07665.1"/>
    </source>
</evidence>
<reference evidence="1" key="1">
    <citation type="submission" date="2016-04" db="EMBL/GenBank/DDBJ databases">
        <authorList>
            <person name="Evans L.H."/>
            <person name="Alamgir A."/>
            <person name="Owens N."/>
            <person name="Weber N.D."/>
            <person name="Virtaneva K."/>
            <person name="Barbian K."/>
            <person name="Babar A."/>
            <person name="Rosenke K."/>
        </authorList>
    </citation>
    <scope>NUCLEOTIDE SEQUENCE</scope>
    <source>
        <strain evidence="1">86</strain>
    </source>
</reference>
<dbReference type="EMBL" id="FLUO01000001">
    <property type="protein sequence ID" value="SBW07665.1"/>
    <property type="molecule type" value="Genomic_DNA"/>
</dbReference>
<gene>
    <name evidence="1" type="ORF">KL86APRO_12270</name>
</gene>
<proteinExistence type="predicted"/>